<evidence type="ECO:0000313" key="2">
    <source>
        <dbReference type="Proteomes" id="UP000286806"/>
    </source>
</evidence>
<dbReference type="EMBL" id="BGOW01000018">
    <property type="protein sequence ID" value="GBL46384.1"/>
    <property type="molecule type" value="Genomic_DNA"/>
</dbReference>
<reference evidence="1 2" key="1">
    <citation type="journal article" date="2019" name="Front. Microbiol.">
        <title>Genomes of Neutrophilic Sulfur-Oxidizing Chemolithoautotrophs Representing 9 Proteobacterial Species From 8 Genera.</title>
        <authorList>
            <person name="Watanabe T."/>
            <person name="Kojima H."/>
            <person name="Umezawa K."/>
            <person name="Hori C."/>
            <person name="Takasuka T.E."/>
            <person name="Kato Y."/>
            <person name="Fukui M."/>
        </authorList>
    </citation>
    <scope>NUCLEOTIDE SEQUENCE [LARGE SCALE GENOMIC DNA]</scope>
    <source>
        <strain evidence="1 2">TTN</strain>
    </source>
</reference>
<gene>
    <name evidence="1" type="ORF">SFMTTN_2197</name>
</gene>
<sequence length="127" mass="14679">MEINKPEVLAEVTQAFWRYEQALDRNDVAVLNELFWDSPHTLRYGITENLYGYPMIAAFRSSRPTPGHARQLKNTVITTFGQDYATANTEFHRPGSNKIGRMSHTWLRTDAGWRIVAAHVSHMEFQQ</sequence>
<comment type="caution">
    <text evidence="1">The sequence shown here is derived from an EMBL/GenBank/DDBJ whole genome shotgun (WGS) entry which is preliminary data.</text>
</comment>
<dbReference type="Gene3D" id="3.10.450.50">
    <property type="match status" value="1"/>
</dbReference>
<dbReference type="InterPro" id="IPR024507">
    <property type="entry name" value="AtzH-like"/>
</dbReference>
<accession>A0A401JFL6</accession>
<dbReference type="OrthoDB" id="9791198at2"/>
<organism evidence="1 2">
    <name type="scientific">Sulfuriferula multivorans</name>
    <dbReference type="NCBI Taxonomy" id="1559896"/>
    <lineage>
        <taxon>Bacteria</taxon>
        <taxon>Pseudomonadati</taxon>
        <taxon>Pseudomonadota</taxon>
        <taxon>Betaproteobacteria</taxon>
        <taxon>Nitrosomonadales</taxon>
        <taxon>Sulfuricellaceae</taxon>
        <taxon>Sulfuriferula</taxon>
    </lineage>
</organism>
<proteinExistence type="predicted"/>
<dbReference type="Pfam" id="PF11533">
    <property type="entry name" value="AtzH-like"/>
    <property type="match status" value="1"/>
</dbReference>
<dbReference type="Proteomes" id="UP000286806">
    <property type="component" value="Unassembled WGS sequence"/>
</dbReference>
<dbReference type="InterPro" id="IPR032710">
    <property type="entry name" value="NTF2-like_dom_sf"/>
</dbReference>
<name>A0A401JFL6_9PROT</name>
<dbReference type="SUPFAM" id="SSF54427">
    <property type="entry name" value="NTF2-like"/>
    <property type="match status" value="1"/>
</dbReference>
<dbReference type="AlphaFoldDB" id="A0A401JFL6"/>
<protein>
    <recommendedName>
        <fullName evidence="3">Oxalurate catabolism protein HpxZ</fullName>
    </recommendedName>
</protein>
<dbReference type="NCBIfam" id="NF033625">
    <property type="entry name" value="HpxZ"/>
    <property type="match status" value="1"/>
</dbReference>
<evidence type="ECO:0000313" key="1">
    <source>
        <dbReference type="EMBL" id="GBL46384.1"/>
    </source>
</evidence>
<dbReference type="RefSeq" id="WP_124705171.1">
    <property type="nucleotide sequence ID" value="NZ_BGOW01000018.1"/>
</dbReference>
<keyword evidence="2" id="KW-1185">Reference proteome</keyword>
<evidence type="ECO:0008006" key="3">
    <source>
        <dbReference type="Google" id="ProtNLM"/>
    </source>
</evidence>